<keyword evidence="2" id="KW-1185">Reference proteome</keyword>
<dbReference type="Proteomes" id="UP001165121">
    <property type="component" value="Unassembled WGS sequence"/>
</dbReference>
<accession>A0A9W6YQZ5</accession>
<reference evidence="1" key="1">
    <citation type="submission" date="2023-04" db="EMBL/GenBank/DDBJ databases">
        <title>Phytophthora fragariaefolia NBRC 109709.</title>
        <authorList>
            <person name="Ichikawa N."/>
            <person name="Sato H."/>
            <person name="Tonouchi N."/>
        </authorList>
    </citation>
    <scope>NUCLEOTIDE SEQUENCE</scope>
    <source>
        <strain evidence="1">NBRC 109709</strain>
    </source>
</reference>
<evidence type="ECO:0000313" key="2">
    <source>
        <dbReference type="Proteomes" id="UP001165121"/>
    </source>
</evidence>
<protein>
    <submittedName>
        <fullName evidence="1">Unnamed protein product</fullName>
    </submittedName>
</protein>
<proteinExistence type="predicted"/>
<organism evidence="1 2">
    <name type="scientific">Phytophthora fragariaefolia</name>
    <dbReference type="NCBI Taxonomy" id="1490495"/>
    <lineage>
        <taxon>Eukaryota</taxon>
        <taxon>Sar</taxon>
        <taxon>Stramenopiles</taxon>
        <taxon>Oomycota</taxon>
        <taxon>Peronosporomycetes</taxon>
        <taxon>Peronosporales</taxon>
        <taxon>Peronosporaceae</taxon>
        <taxon>Phytophthora</taxon>
    </lineage>
</organism>
<dbReference type="EMBL" id="BSXT01019024">
    <property type="protein sequence ID" value="GMG17521.1"/>
    <property type="molecule type" value="Genomic_DNA"/>
</dbReference>
<comment type="caution">
    <text evidence="1">The sequence shown here is derived from an EMBL/GenBank/DDBJ whole genome shotgun (WGS) entry which is preliminary data.</text>
</comment>
<dbReference type="AlphaFoldDB" id="A0A9W6YQZ5"/>
<sequence>MKFTYNVIAIGTPFLDQVENLQDQNKNCSDQNKTCEMLIRSCIIHWRYSRTLEALQYHGASPLCDLATLQSAMRYKRYTDEQRHRILGTCQGHSGALCVTGHTAPCAEETVLRSIQTPSERQFTKPWPQGLLLVASKINPLVTRNLYTKRRIECRNLRRSSLPFVLVHETM</sequence>
<evidence type="ECO:0000313" key="1">
    <source>
        <dbReference type="EMBL" id="GMG17521.1"/>
    </source>
</evidence>
<gene>
    <name evidence="1" type="ORF">Pfra01_003019400</name>
</gene>
<name>A0A9W6YQZ5_9STRA</name>